<feature type="domain" description="ABC transmembrane type-2" evidence="9">
    <location>
        <begin position="449"/>
        <end position="685"/>
    </location>
</feature>
<evidence type="ECO:0000256" key="4">
    <source>
        <dbReference type="ARBA" id="ARBA00022475"/>
    </source>
</evidence>
<name>A0A6A7BQ43_9PEZI</name>
<dbReference type="Proteomes" id="UP000799421">
    <property type="component" value="Unassembled WGS sequence"/>
</dbReference>
<evidence type="ECO:0000256" key="2">
    <source>
        <dbReference type="ARBA" id="ARBA00007783"/>
    </source>
</evidence>
<protein>
    <recommendedName>
        <fullName evidence="9">ABC transmembrane type-2 domain-containing protein</fullName>
    </recommendedName>
</protein>
<reference evidence="10" key="1">
    <citation type="journal article" date="2020" name="Stud. Mycol.">
        <title>101 Dothideomycetes genomes: a test case for predicting lifestyles and emergence of pathogens.</title>
        <authorList>
            <person name="Haridas S."/>
            <person name="Albert R."/>
            <person name="Binder M."/>
            <person name="Bloem J."/>
            <person name="Labutti K."/>
            <person name="Salamov A."/>
            <person name="Andreopoulos B."/>
            <person name="Baker S."/>
            <person name="Barry K."/>
            <person name="Bills G."/>
            <person name="Bluhm B."/>
            <person name="Cannon C."/>
            <person name="Castanera R."/>
            <person name="Culley D."/>
            <person name="Daum C."/>
            <person name="Ezra D."/>
            <person name="Gonzalez J."/>
            <person name="Henrissat B."/>
            <person name="Kuo A."/>
            <person name="Liang C."/>
            <person name="Lipzen A."/>
            <person name="Lutzoni F."/>
            <person name="Magnuson J."/>
            <person name="Mondo S."/>
            <person name="Nolan M."/>
            <person name="Ohm R."/>
            <person name="Pangilinan J."/>
            <person name="Park H.-J."/>
            <person name="Ramirez L."/>
            <person name="Alfaro M."/>
            <person name="Sun H."/>
            <person name="Tritt A."/>
            <person name="Yoshinaga Y."/>
            <person name="Zwiers L.-H."/>
            <person name="Turgeon B."/>
            <person name="Goodwin S."/>
            <person name="Spatafora J."/>
            <person name="Crous P."/>
            <person name="Grigoriev I."/>
        </authorList>
    </citation>
    <scope>NUCLEOTIDE SEQUENCE</scope>
    <source>
        <strain evidence="10">CBS 480.64</strain>
    </source>
</reference>
<dbReference type="EMBL" id="MU006082">
    <property type="protein sequence ID" value="KAF2857047.1"/>
    <property type="molecule type" value="Genomic_DNA"/>
</dbReference>
<keyword evidence="5 8" id="KW-0812">Transmembrane</keyword>
<keyword evidence="6 8" id="KW-1133">Transmembrane helix</keyword>
<comment type="subcellular location">
    <subcellularLocation>
        <location evidence="1">Cell membrane</location>
        <topology evidence="1">Multi-pass membrane protein</topology>
    </subcellularLocation>
</comment>
<feature type="domain" description="ABC transmembrane type-2" evidence="9">
    <location>
        <begin position="101"/>
        <end position="329"/>
    </location>
</feature>
<feature type="transmembrane region" description="Helical" evidence="8">
    <location>
        <begin position="140"/>
        <end position="163"/>
    </location>
</feature>
<keyword evidence="3" id="KW-0813">Transport</keyword>
<evidence type="ECO:0000256" key="3">
    <source>
        <dbReference type="ARBA" id="ARBA00022448"/>
    </source>
</evidence>
<dbReference type="Gene3D" id="3.40.1710.10">
    <property type="entry name" value="abc type-2 transporter like domain"/>
    <property type="match status" value="2"/>
</dbReference>
<dbReference type="AlphaFoldDB" id="A0A6A7BQ43"/>
<feature type="transmembrane region" description="Helical" evidence="8">
    <location>
        <begin position="572"/>
        <end position="596"/>
    </location>
</feature>
<feature type="transmembrane region" description="Helical" evidence="8">
    <location>
        <begin position="660"/>
        <end position="680"/>
    </location>
</feature>
<feature type="transmembrane region" description="Helical" evidence="8">
    <location>
        <begin position="248"/>
        <end position="268"/>
    </location>
</feature>
<keyword evidence="4" id="KW-1003">Cell membrane</keyword>
<gene>
    <name evidence="10" type="ORF">K470DRAFT_267115</name>
</gene>
<organism evidence="10 11">
    <name type="scientific">Piedraia hortae CBS 480.64</name>
    <dbReference type="NCBI Taxonomy" id="1314780"/>
    <lineage>
        <taxon>Eukaryota</taxon>
        <taxon>Fungi</taxon>
        <taxon>Dikarya</taxon>
        <taxon>Ascomycota</taxon>
        <taxon>Pezizomycotina</taxon>
        <taxon>Dothideomycetes</taxon>
        <taxon>Dothideomycetidae</taxon>
        <taxon>Capnodiales</taxon>
        <taxon>Piedraiaceae</taxon>
        <taxon>Piedraia</taxon>
    </lineage>
</organism>
<dbReference type="GO" id="GO:0140359">
    <property type="term" value="F:ABC-type transporter activity"/>
    <property type="evidence" value="ECO:0007669"/>
    <property type="project" value="InterPro"/>
</dbReference>
<evidence type="ECO:0000256" key="6">
    <source>
        <dbReference type="ARBA" id="ARBA00022989"/>
    </source>
</evidence>
<dbReference type="InterPro" id="IPR051449">
    <property type="entry name" value="ABC-2_transporter_component"/>
</dbReference>
<feature type="transmembrane region" description="Helical" evidence="8">
    <location>
        <begin position="603"/>
        <end position="621"/>
    </location>
</feature>
<comment type="similarity">
    <text evidence="2">Belongs to the ABC-2 integral membrane protein family.</text>
</comment>
<evidence type="ECO:0000256" key="8">
    <source>
        <dbReference type="SAM" id="Phobius"/>
    </source>
</evidence>
<dbReference type="InterPro" id="IPR013525">
    <property type="entry name" value="ABC2_TM"/>
</dbReference>
<feature type="transmembrane region" description="Helical" evidence="8">
    <location>
        <begin position="219"/>
        <end position="241"/>
    </location>
</feature>
<dbReference type="PANTHER" id="PTHR30294:SF47">
    <property type="entry name" value="INNER MEMBRANE TRANSPORT PERMEASE YHHJ"/>
    <property type="match status" value="1"/>
</dbReference>
<sequence length="690" mass="74734">MGFGISLDVNDLRYAVLDHDQSSISARYQLDIAGSRYFVEEPPITDHDDLDRRMRNGELALALEIPPGFGRDLLRGRPVAVGAWFDGAMPQRAETVQGYIQGLHQHWLGEQMRMAGAPAGASISVENRFRYNPDVESLPAMVPSVIPLLLLMLPAMLAALAVVREKEIGSIINLYVTPVTRAEFLLGKQLPYVALAMINFLVMVLMAVFVFGVPLTGSVPALVLAAFLFCLIATGMGLLASAITRSQIAAMFLAMVGTLIPAITYGGMLDPVSSLEGAGRVIGEIYPANAMFTISRGVFNKALGFGDLAGSFVPLLLATLSNIYRLGVKELWSLWRDPIMLVLIVFTFTFAVYSSASSMPETLHNAPIAIVDEDASPLSQRIISAFYPPQFRQPVMIAPSQIDPGLDKGIYTFVLHIPSGFQRDVLAGRPAEIQLNTDATRMTQAFSGSGYVQQIVLGEANAFVQRYRAQASSPVELELRARFNPTLDKSWFGGLSQIINQIAMLSIILSGAALIREREHGTIEHLLVMPVTPFEIMMSKIWAMALVVLIAAFLSLNLVVRAALGVPVAGSLTLFFAGAALVLFATTSLGIFMATIARNMPQFGMLAVLVLLPLQMLSGGSTPRENMPQLVQNIMLAAPTTHFIEFGQAILFRGAGIETVWPQLVAVTAIGAVFFSIALARFRKTIASMA</sequence>
<proteinExistence type="inferred from homology"/>
<feature type="transmembrane region" description="Helical" evidence="8">
    <location>
        <begin position="308"/>
        <end position="327"/>
    </location>
</feature>
<evidence type="ECO:0000256" key="5">
    <source>
        <dbReference type="ARBA" id="ARBA00022692"/>
    </source>
</evidence>
<dbReference type="Pfam" id="PF12698">
    <property type="entry name" value="ABC2_membrane_3"/>
    <property type="match status" value="2"/>
</dbReference>
<evidence type="ECO:0000256" key="7">
    <source>
        <dbReference type="ARBA" id="ARBA00023136"/>
    </source>
</evidence>
<keyword evidence="11" id="KW-1185">Reference proteome</keyword>
<dbReference type="OrthoDB" id="10257070at2759"/>
<dbReference type="GO" id="GO:0005886">
    <property type="term" value="C:plasma membrane"/>
    <property type="evidence" value="ECO:0007669"/>
    <property type="project" value="UniProtKB-SubCell"/>
</dbReference>
<evidence type="ECO:0000259" key="9">
    <source>
        <dbReference type="PROSITE" id="PS51012"/>
    </source>
</evidence>
<feature type="transmembrane region" description="Helical" evidence="8">
    <location>
        <begin position="339"/>
        <end position="356"/>
    </location>
</feature>
<evidence type="ECO:0000313" key="10">
    <source>
        <dbReference type="EMBL" id="KAF2857047.1"/>
    </source>
</evidence>
<dbReference type="PROSITE" id="PS51012">
    <property type="entry name" value="ABC_TM2"/>
    <property type="match status" value="2"/>
</dbReference>
<feature type="transmembrane region" description="Helical" evidence="8">
    <location>
        <begin position="541"/>
        <end position="560"/>
    </location>
</feature>
<evidence type="ECO:0000256" key="1">
    <source>
        <dbReference type="ARBA" id="ARBA00004651"/>
    </source>
</evidence>
<feature type="transmembrane region" description="Helical" evidence="8">
    <location>
        <begin position="498"/>
        <end position="515"/>
    </location>
</feature>
<accession>A0A6A7BQ43</accession>
<evidence type="ECO:0000313" key="11">
    <source>
        <dbReference type="Proteomes" id="UP000799421"/>
    </source>
</evidence>
<dbReference type="InterPro" id="IPR047817">
    <property type="entry name" value="ABC2_TM_bact-type"/>
</dbReference>
<keyword evidence="7 8" id="KW-0472">Membrane</keyword>
<dbReference type="PANTHER" id="PTHR30294">
    <property type="entry name" value="MEMBRANE COMPONENT OF ABC TRANSPORTER YHHJ-RELATED"/>
    <property type="match status" value="1"/>
</dbReference>
<feature type="transmembrane region" description="Helical" evidence="8">
    <location>
        <begin position="190"/>
        <end position="213"/>
    </location>
</feature>